<name>A0A9X1WS46_9BACL</name>
<dbReference type="RefSeq" id="WP_244727284.1">
    <property type="nucleotide sequence ID" value="NZ_JALIRP010000007.1"/>
</dbReference>
<gene>
    <name evidence="2" type="ORF">MUG84_18030</name>
</gene>
<evidence type="ECO:0000256" key="1">
    <source>
        <dbReference type="SAM" id="Phobius"/>
    </source>
</evidence>
<dbReference type="EMBL" id="JALIRP010000007">
    <property type="protein sequence ID" value="MCJ8013626.1"/>
    <property type="molecule type" value="Genomic_DNA"/>
</dbReference>
<keyword evidence="3" id="KW-1185">Reference proteome</keyword>
<accession>A0A9X1WS46</accession>
<feature type="transmembrane region" description="Helical" evidence="1">
    <location>
        <begin position="6"/>
        <end position="24"/>
    </location>
</feature>
<proteinExistence type="predicted"/>
<reference evidence="2" key="1">
    <citation type="submission" date="2022-04" db="EMBL/GenBank/DDBJ databases">
        <title>Paenibacillus mangrovi sp. nov., a novel endophytic bacterium isolated from bark of Kandelia candel.</title>
        <authorList>
            <person name="Tuo L."/>
        </authorList>
    </citation>
    <scope>NUCLEOTIDE SEQUENCE</scope>
    <source>
        <strain evidence="2">KQZ6P-2</strain>
    </source>
</reference>
<evidence type="ECO:0000313" key="3">
    <source>
        <dbReference type="Proteomes" id="UP001139347"/>
    </source>
</evidence>
<sequence length="153" mass="16753">MDIFINYPLIAALTSILLAQFIKVPLHFVKNRSWNFGLAFSTGGMPSSHSAAVTSLSTAVGIYSGISSVPFAIAVLFSAIIMFDAAGVRRYAGEHAVILNRFIEEFQHLFQEQPGNQKIKVLKELLGHRPIEVIVGGILGIGISLVLYAIYYR</sequence>
<dbReference type="InterPro" id="IPR003832">
    <property type="entry name" value="DUF212"/>
</dbReference>
<dbReference type="AlphaFoldDB" id="A0A9X1WS46"/>
<feature type="transmembrane region" description="Helical" evidence="1">
    <location>
        <begin position="133"/>
        <end position="151"/>
    </location>
</feature>
<evidence type="ECO:0000313" key="2">
    <source>
        <dbReference type="EMBL" id="MCJ8013626.1"/>
    </source>
</evidence>
<dbReference type="Proteomes" id="UP001139347">
    <property type="component" value="Unassembled WGS sequence"/>
</dbReference>
<comment type="caution">
    <text evidence="2">The sequence shown here is derived from an EMBL/GenBank/DDBJ whole genome shotgun (WGS) entry which is preliminary data.</text>
</comment>
<keyword evidence="1" id="KW-1133">Transmembrane helix</keyword>
<keyword evidence="1" id="KW-0472">Membrane</keyword>
<dbReference type="PANTHER" id="PTHR31446:SF29">
    <property type="entry name" value="ACID PHOSPHATASE_VANADIUM-DEPENDENT HALOPEROXIDASE-RELATED PROTEIN"/>
    <property type="match status" value="1"/>
</dbReference>
<organism evidence="2 3">
    <name type="scientific">Paenibacillus mangrovi</name>
    <dbReference type="NCBI Taxonomy" id="2931978"/>
    <lineage>
        <taxon>Bacteria</taxon>
        <taxon>Bacillati</taxon>
        <taxon>Bacillota</taxon>
        <taxon>Bacilli</taxon>
        <taxon>Bacillales</taxon>
        <taxon>Paenibacillaceae</taxon>
        <taxon>Paenibacillus</taxon>
    </lineage>
</organism>
<keyword evidence="1" id="KW-0812">Transmembrane</keyword>
<protein>
    <submittedName>
        <fullName evidence="2">Divergent PAP2 family protein</fullName>
    </submittedName>
</protein>
<dbReference type="PANTHER" id="PTHR31446">
    <property type="entry name" value="ACID PHOSPHATASE/VANADIUM-DEPENDENT HALOPEROXIDASE-RELATED PROTEIN"/>
    <property type="match status" value="1"/>
</dbReference>
<dbReference type="Pfam" id="PF02681">
    <property type="entry name" value="DUF212"/>
    <property type="match status" value="1"/>
</dbReference>
<feature type="transmembrane region" description="Helical" evidence="1">
    <location>
        <begin position="62"/>
        <end position="83"/>
    </location>
</feature>